<feature type="transmembrane region" description="Helical" evidence="7">
    <location>
        <begin position="319"/>
        <end position="337"/>
    </location>
</feature>
<dbReference type="Pfam" id="PF02687">
    <property type="entry name" value="FtsX"/>
    <property type="match status" value="2"/>
</dbReference>
<keyword evidence="5 7" id="KW-0472">Membrane</keyword>
<evidence type="ECO:0000256" key="3">
    <source>
        <dbReference type="ARBA" id="ARBA00022692"/>
    </source>
</evidence>
<feature type="transmembrane region" description="Helical" evidence="7">
    <location>
        <begin position="20"/>
        <end position="42"/>
    </location>
</feature>
<organism evidence="9 10">
    <name type="scientific">Candidatus Eisenbergiella intestinigallinarum</name>
    <dbReference type="NCBI Taxonomy" id="2838549"/>
    <lineage>
        <taxon>Bacteria</taxon>
        <taxon>Bacillati</taxon>
        <taxon>Bacillota</taxon>
        <taxon>Clostridia</taxon>
        <taxon>Lachnospirales</taxon>
        <taxon>Lachnospiraceae</taxon>
        <taxon>Eisenbergiella</taxon>
    </lineage>
</organism>
<reference evidence="9" key="2">
    <citation type="submission" date="2021-04" db="EMBL/GenBank/DDBJ databases">
        <authorList>
            <person name="Gilroy R."/>
        </authorList>
    </citation>
    <scope>NUCLEOTIDE SEQUENCE</scope>
    <source>
        <strain evidence="9">ChiBcec1-1630</strain>
    </source>
</reference>
<feature type="transmembrane region" description="Helical" evidence="7">
    <location>
        <begin position="671"/>
        <end position="697"/>
    </location>
</feature>
<evidence type="ECO:0000256" key="1">
    <source>
        <dbReference type="ARBA" id="ARBA00004651"/>
    </source>
</evidence>
<dbReference type="AlphaFoldDB" id="A0A9D2TTV1"/>
<dbReference type="PANTHER" id="PTHR30572">
    <property type="entry name" value="MEMBRANE COMPONENT OF TRANSPORTER-RELATED"/>
    <property type="match status" value="1"/>
</dbReference>
<dbReference type="InterPro" id="IPR003838">
    <property type="entry name" value="ABC3_permease_C"/>
</dbReference>
<accession>A0A9D2TTV1</accession>
<evidence type="ECO:0000256" key="7">
    <source>
        <dbReference type="SAM" id="Phobius"/>
    </source>
</evidence>
<dbReference type="PANTHER" id="PTHR30572:SF4">
    <property type="entry name" value="ABC TRANSPORTER PERMEASE YTRF"/>
    <property type="match status" value="1"/>
</dbReference>
<feature type="domain" description="ABC3 transporter permease C-terminal" evidence="8">
    <location>
        <begin position="626"/>
        <end position="741"/>
    </location>
</feature>
<keyword evidence="2" id="KW-1003">Cell membrane</keyword>
<sequence length="754" mass="82801">MWKDYSLSYIRKNRASSFSVLAAALIAAAFLSLLFSLMYSMWDYERTRIVAEEGDYHARLTGRIDEEKLELIRGWANVESAVVRKQGAEGENTVVDIRLKDPSDIYEEMPKIAALAGIPENQTEYHDQLLSLFLVRSPRDPEGAMMLALFAAVSVFACIALILVIHNAFAVFMNDRVHQFGILSSVGATPGQIRFCLLQEAGLLCALPVLFGNLAGMAAAAGLLEGINLYLKKAAPDRLPSHFVFHPAVFLLSVLCAAVTVWASARIPAGRLSRLTPLEAIRGGGEFSLKRKKHSPILSLLFGVEGELAGNALKAQRKALRAAGLSLILSFLAFTLMESVLSLSRLSTQITYWDRYQNAWDVMITVKNTQIAPFGKTEELSRIRSLSGVRDVLAYQKARAQRLLTDGELSGAFREAGGFRDGTGKRLVSAPLIILDDAAFLSYCGQIGAPERLDGVIVYNEVRDDRDPNFRKRKVLPYLQEDADTAVLYKYGQEEAVTVPVTAYACQTPVLREQFGVEDPHELVHFLPASLWEKIGETLGETETDLTIRVLAEEGASMETQNGLETPGGLETLGGQGTPGGLETLDGLEEEINGLLEGYETESENRLRAKLESDRAYDALMTLFGSFCALLALFGISSVFLNTLSFVRQRRREAARYLSVGMTPCSVGKMFFVEALVLAGRPALVTLPLAALIVAWFLKTSYLDAGLFIRHAPVVPVLLFLAAIFAFVGLAYYLGARKLLRCSLTELLRDESAV</sequence>
<feature type="transmembrane region" description="Helical" evidence="7">
    <location>
        <begin position="244"/>
        <end position="265"/>
    </location>
</feature>
<feature type="domain" description="ABC3 transporter permease C-terminal" evidence="8">
    <location>
        <begin position="152"/>
        <end position="275"/>
    </location>
</feature>
<keyword evidence="4 7" id="KW-1133">Transmembrane helix</keyword>
<name>A0A9D2TTV1_9FIRM</name>
<evidence type="ECO:0000256" key="5">
    <source>
        <dbReference type="ARBA" id="ARBA00023136"/>
    </source>
</evidence>
<evidence type="ECO:0000256" key="2">
    <source>
        <dbReference type="ARBA" id="ARBA00022475"/>
    </source>
</evidence>
<protein>
    <submittedName>
        <fullName evidence="9">ABC transporter permease</fullName>
    </submittedName>
</protein>
<evidence type="ECO:0000256" key="4">
    <source>
        <dbReference type="ARBA" id="ARBA00022989"/>
    </source>
</evidence>
<evidence type="ECO:0000259" key="8">
    <source>
        <dbReference type="Pfam" id="PF02687"/>
    </source>
</evidence>
<evidence type="ECO:0000256" key="6">
    <source>
        <dbReference type="ARBA" id="ARBA00038076"/>
    </source>
</evidence>
<feature type="transmembrane region" description="Helical" evidence="7">
    <location>
        <begin position="144"/>
        <end position="169"/>
    </location>
</feature>
<feature type="transmembrane region" description="Helical" evidence="7">
    <location>
        <begin position="717"/>
        <end position="735"/>
    </location>
</feature>
<comment type="caution">
    <text evidence="9">The sequence shown here is derived from an EMBL/GenBank/DDBJ whole genome shotgun (WGS) entry which is preliminary data.</text>
</comment>
<dbReference type="GO" id="GO:0022857">
    <property type="term" value="F:transmembrane transporter activity"/>
    <property type="evidence" value="ECO:0007669"/>
    <property type="project" value="TreeGrafter"/>
</dbReference>
<dbReference type="Proteomes" id="UP000823922">
    <property type="component" value="Unassembled WGS sequence"/>
</dbReference>
<dbReference type="InterPro" id="IPR050250">
    <property type="entry name" value="Macrolide_Exporter_MacB"/>
</dbReference>
<comment type="similarity">
    <text evidence="6">Belongs to the ABC-4 integral membrane protein family.</text>
</comment>
<evidence type="ECO:0000313" key="10">
    <source>
        <dbReference type="Proteomes" id="UP000823922"/>
    </source>
</evidence>
<feature type="transmembrane region" description="Helical" evidence="7">
    <location>
        <begin position="201"/>
        <end position="224"/>
    </location>
</feature>
<feature type="transmembrane region" description="Helical" evidence="7">
    <location>
        <begin position="623"/>
        <end position="647"/>
    </location>
</feature>
<dbReference type="EMBL" id="DWVS01000336">
    <property type="protein sequence ID" value="HJC88935.1"/>
    <property type="molecule type" value="Genomic_DNA"/>
</dbReference>
<dbReference type="GO" id="GO:0005886">
    <property type="term" value="C:plasma membrane"/>
    <property type="evidence" value="ECO:0007669"/>
    <property type="project" value="UniProtKB-SubCell"/>
</dbReference>
<gene>
    <name evidence="9" type="ORF">H9926_13070</name>
</gene>
<proteinExistence type="inferred from homology"/>
<keyword evidence="3 7" id="KW-0812">Transmembrane</keyword>
<reference evidence="9" key="1">
    <citation type="journal article" date="2021" name="PeerJ">
        <title>Extensive microbial diversity within the chicken gut microbiome revealed by metagenomics and culture.</title>
        <authorList>
            <person name="Gilroy R."/>
            <person name="Ravi A."/>
            <person name="Getino M."/>
            <person name="Pursley I."/>
            <person name="Horton D.L."/>
            <person name="Alikhan N.F."/>
            <person name="Baker D."/>
            <person name="Gharbi K."/>
            <person name="Hall N."/>
            <person name="Watson M."/>
            <person name="Adriaenssens E.M."/>
            <person name="Foster-Nyarko E."/>
            <person name="Jarju S."/>
            <person name="Secka A."/>
            <person name="Antonio M."/>
            <person name="Oren A."/>
            <person name="Chaudhuri R.R."/>
            <person name="La Ragione R."/>
            <person name="Hildebrand F."/>
            <person name="Pallen M.J."/>
        </authorList>
    </citation>
    <scope>NUCLEOTIDE SEQUENCE</scope>
    <source>
        <strain evidence="9">ChiBcec1-1630</strain>
    </source>
</reference>
<comment type="subcellular location">
    <subcellularLocation>
        <location evidence="1">Cell membrane</location>
        <topology evidence="1">Multi-pass membrane protein</topology>
    </subcellularLocation>
</comment>
<evidence type="ECO:0000313" key="9">
    <source>
        <dbReference type="EMBL" id="HJC88935.1"/>
    </source>
</evidence>